<evidence type="ECO:0000313" key="1">
    <source>
        <dbReference type="EMBL" id="MPM63073.1"/>
    </source>
</evidence>
<dbReference type="AlphaFoldDB" id="A0A645BIP7"/>
<dbReference type="EMBL" id="VSSQ01019201">
    <property type="protein sequence ID" value="MPM63073.1"/>
    <property type="molecule type" value="Genomic_DNA"/>
</dbReference>
<sequence length="129" mass="14251">MDEVVAPHLRQIRVYLQNQQVGGFQHRALKHAGHGHPEKAEPIHGSHRHAEHPHVMGRFVAPGQIVQMPGEDGCNTLSAGSPVVGAREGAHRFDAALIARVIQKVVFTQRKSGKYSDVFHPVFYELQVG</sequence>
<accession>A0A645BIP7</accession>
<reference evidence="1" key="1">
    <citation type="submission" date="2019-08" db="EMBL/GenBank/DDBJ databases">
        <authorList>
            <person name="Kucharzyk K."/>
            <person name="Murdoch R.W."/>
            <person name="Higgins S."/>
            <person name="Loffler F."/>
        </authorList>
    </citation>
    <scope>NUCLEOTIDE SEQUENCE</scope>
</reference>
<proteinExistence type="predicted"/>
<organism evidence="1">
    <name type="scientific">bioreactor metagenome</name>
    <dbReference type="NCBI Taxonomy" id="1076179"/>
    <lineage>
        <taxon>unclassified sequences</taxon>
        <taxon>metagenomes</taxon>
        <taxon>ecological metagenomes</taxon>
    </lineage>
</organism>
<gene>
    <name evidence="1" type="ORF">SDC9_109953</name>
</gene>
<comment type="caution">
    <text evidence="1">The sequence shown here is derived from an EMBL/GenBank/DDBJ whole genome shotgun (WGS) entry which is preliminary data.</text>
</comment>
<name>A0A645BIP7_9ZZZZ</name>
<protein>
    <submittedName>
        <fullName evidence="1">Uncharacterized protein</fullName>
    </submittedName>
</protein>